<dbReference type="EMBL" id="CP117167">
    <property type="protein sequence ID" value="WCT10637.1"/>
    <property type="molecule type" value="Genomic_DNA"/>
</dbReference>
<reference evidence="3 4" key="1">
    <citation type="submission" date="2023-02" db="EMBL/GenBank/DDBJ databases">
        <title>Genome sequence of Mucilaginibacter jinjuensis strain KACC 16571.</title>
        <authorList>
            <person name="Kim S."/>
            <person name="Heo J."/>
            <person name="Kwon S.-W."/>
        </authorList>
    </citation>
    <scope>NUCLEOTIDE SEQUENCE [LARGE SCALE GENOMIC DNA]</scope>
    <source>
        <strain evidence="3 4">KACC 16571</strain>
    </source>
</reference>
<dbReference type="RefSeq" id="WP_273628827.1">
    <property type="nucleotide sequence ID" value="NZ_CP117167.1"/>
</dbReference>
<evidence type="ECO:0000313" key="3">
    <source>
        <dbReference type="EMBL" id="WCT10637.1"/>
    </source>
</evidence>
<protein>
    <recommendedName>
        <fullName evidence="1">Altered inheritance of mitochondria protein 6</fullName>
    </recommendedName>
</protein>
<dbReference type="InterPro" id="IPR051236">
    <property type="entry name" value="HAT_RTT109-like"/>
</dbReference>
<name>A0ABY7T2L5_9SPHI</name>
<gene>
    <name evidence="3" type="ORF">PQO05_18020</name>
</gene>
<keyword evidence="4" id="KW-1185">Reference proteome</keyword>
<evidence type="ECO:0000313" key="4">
    <source>
        <dbReference type="Proteomes" id="UP001216139"/>
    </source>
</evidence>
<feature type="chain" id="PRO_5045622904" description="Altered inheritance of mitochondria protein 6" evidence="2">
    <location>
        <begin position="30"/>
        <end position="279"/>
    </location>
</feature>
<keyword evidence="2" id="KW-0732">Signal</keyword>
<dbReference type="Proteomes" id="UP001216139">
    <property type="component" value="Chromosome"/>
</dbReference>
<dbReference type="SUPFAM" id="SSF51695">
    <property type="entry name" value="PLC-like phosphodiesterases"/>
    <property type="match status" value="1"/>
</dbReference>
<dbReference type="PANTHER" id="PTHR31571">
    <property type="entry name" value="ALTERED INHERITANCE OF MITOCHONDRIA PROTEIN 6"/>
    <property type="match status" value="1"/>
</dbReference>
<dbReference type="InterPro" id="IPR039559">
    <property type="entry name" value="AIM6_PI-PLC-like_dom"/>
</dbReference>
<proteinExistence type="predicted"/>
<sequence>MMQAAKHCLKHLKLFLFPLLILISHKADSQNYSLINAFAHNDYWHKRPLYDALDNGYTHVEADIYLRGGKLVVAHMLPILKKQKTLERLYFQPLADCIAGKNQIACPAYPVMLMIDIKSDADKTYEALEVLLDKYRSIISGYESGEFIQRQITVVLTGHKPYQLLKSQQSRLAFIDEDLMRVKQDTLAKNVYQTASCKYSRILKWRGEGTIPPPEHDRLCAFVMIAHKFGKKVRLWASPENETVWKELLSCGVDLINTDKLVVLRDFLTSSSKNYAKAE</sequence>
<evidence type="ECO:0000256" key="2">
    <source>
        <dbReference type="SAM" id="SignalP"/>
    </source>
</evidence>
<dbReference type="InterPro" id="IPR017946">
    <property type="entry name" value="PLC-like_Pdiesterase_TIM-brl"/>
</dbReference>
<evidence type="ECO:0000256" key="1">
    <source>
        <dbReference type="ARBA" id="ARBA00014286"/>
    </source>
</evidence>
<feature type="signal peptide" evidence="2">
    <location>
        <begin position="1"/>
        <end position="29"/>
    </location>
</feature>
<organism evidence="3 4">
    <name type="scientific">Mucilaginibacter jinjuensis</name>
    <dbReference type="NCBI Taxonomy" id="1176721"/>
    <lineage>
        <taxon>Bacteria</taxon>
        <taxon>Pseudomonadati</taxon>
        <taxon>Bacteroidota</taxon>
        <taxon>Sphingobacteriia</taxon>
        <taxon>Sphingobacteriales</taxon>
        <taxon>Sphingobacteriaceae</taxon>
        <taxon>Mucilaginibacter</taxon>
    </lineage>
</organism>
<dbReference type="Gene3D" id="3.20.20.190">
    <property type="entry name" value="Phosphatidylinositol (PI) phosphodiesterase"/>
    <property type="match status" value="1"/>
</dbReference>
<dbReference type="Pfam" id="PF13653">
    <property type="entry name" value="GDPD_2"/>
    <property type="match status" value="1"/>
</dbReference>
<accession>A0ABY7T2L5</accession>
<dbReference type="CDD" id="cd08577">
    <property type="entry name" value="PI-PLCc_GDPD_SF_unchar3"/>
    <property type="match status" value="1"/>
</dbReference>
<dbReference type="PANTHER" id="PTHR31571:SF1">
    <property type="entry name" value="ALTERED INHERITANCE OF MITOCHONDRIA PROTEIN 6"/>
    <property type="match status" value="1"/>
</dbReference>